<feature type="binding site" evidence="6">
    <location>
        <position position="162"/>
    </location>
    <ligand>
        <name>Zn(2+)</name>
        <dbReference type="ChEBI" id="CHEBI:29105"/>
        <label>2</label>
    </ligand>
</feature>
<dbReference type="GO" id="GO:0042026">
    <property type="term" value="P:protein refolding"/>
    <property type="evidence" value="ECO:0007669"/>
    <property type="project" value="TreeGrafter"/>
</dbReference>
<dbReference type="PROSITE" id="PS00636">
    <property type="entry name" value="DNAJ_1"/>
    <property type="match status" value="1"/>
</dbReference>
<dbReference type="GO" id="GO:0031072">
    <property type="term" value="F:heat shock protein binding"/>
    <property type="evidence" value="ECO:0007669"/>
    <property type="project" value="InterPro"/>
</dbReference>
<dbReference type="PRINTS" id="PR00625">
    <property type="entry name" value="JDOMAIN"/>
</dbReference>
<dbReference type="GO" id="GO:0005737">
    <property type="term" value="C:cytoplasm"/>
    <property type="evidence" value="ECO:0007669"/>
    <property type="project" value="UniProtKB-SubCell"/>
</dbReference>
<dbReference type="PANTHER" id="PTHR43096:SF52">
    <property type="entry name" value="DNAJ HOMOLOG 1, MITOCHONDRIAL-RELATED"/>
    <property type="match status" value="1"/>
</dbReference>
<dbReference type="HAMAP" id="MF_01152">
    <property type="entry name" value="DnaJ"/>
    <property type="match status" value="1"/>
</dbReference>
<dbReference type="GO" id="GO:0008270">
    <property type="term" value="F:zinc ion binding"/>
    <property type="evidence" value="ECO:0007669"/>
    <property type="project" value="UniProtKB-UniRule"/>
</dbReference>
<dbReference type="InterPro" id="IPR036410">
    <property type="entry name" value="HSP_DnaJ_Cys-rich_dom_sf"/>
</dbReference>
<dbReference type="GO" id="GO:0006260">
    <property type="term" value="P:DNA replication"/>
    <property type="evidence" value="ECO:0007669"/>
    <property type="project" value="UniProtKB-KW"/>
</dbReference>
<feature type="binding site" evidence="6">
    <location>
        <position position="205"/>
    </location>
    <ligand>
        <name>Zn(2+)</name>
        <dbReference type="ChEBI" id="CHEBI:29105"/>
        <label>1</label>
    </ligand>
</feature>
<feature type="binding site" evidence="6">
    <location>
        <position position="188"/>
    </location>
    <ligand>
        <name>Zn(2+)</name>
        <dbReference type="ChEBI" id="CHEBI:29105"/>
        <label>2</label>
    </ligand>
</feature>
<dbReference type="GO" id="GO:0005524">
    <property type="term" value="F:ATP binding"/>
    <property type="evidence" value="ECO:0007669"/>
    <property type="project" value="InterPro"/>
</dbReference>
<comment type="domain">
    <text evidence="6">The J domain is necessary and sufficient to stimulate DnaK ATPase activity. Zinc center 1 plays an important role in the autonomous, DnaK-independent chaperone activity of DnaJ. Zinc center 2 is essential for interaction with DnaK and for DnaJ activity.</text>
</comment>
<dbReference type="CDD" id="cd10747">
    <property type="entry name" value="DnaJ_C"/>
    <property type="match status" value="1"/>
</dbReference>
<dbReference type="SUPFAM" id="SSF46565">
    <property type="entry name" value="Chaperone J-domain"/>
    <property type="match status" value="1"/>
</dbReference>
<dbReference type="NCBIfam" id="TIGR02349">
    <property type="entry name" value="DnaJ_bact"/>
    <property type="match status" value="1"/>
</dbReference>
<keyword evidence="2 6" id="KW-0677">Repeat</keyword>
<sequence length="373" mass="41693">MAKRDYYEVLGVPRNADEMTIKKAYRRLARAYHPDVNRDDPESEEKFKEVTEAYEMLSDPQKRQRYDQFGQLGYEESRYRSPFGFDTFDMFGDVFNMFFGSPFATGTRTRPSSRGSDAGIITVITFEEAAFGTQKEISLESQVRCPGCNGRGSAGDAGLIQCPQCWGTGQVRTHKRTILGDFVSSHTCSQCEGRGEVIERPCPECRGTGRVTQKSKLRIDIPAGISSGSRLKLSQKGNAGFRGGEYGDLYVAVEVLPHEIFTRDGYDVLSEEKISISQAALGAEIEVMTLDGPERLYISPGTQTGETIKLRRKGIPHLNGHGRGNHQVRLVVETPKDLSSEEIKLLRRLAEIRRENVGDGTPDFLQKIKSVFR</sequence>
<reference evidence="12 13" key="1">
    <citation type="journal article" date="2020" name="Front. Microbiol.">
        <title>Single-cell genomics of novel Actinobacteria with the Wood-Ljungdahl pathway discovered in a serpentinizing system.</title>
        <authorList>
            <person name="Merino N."/>
            <person name="Kawai M."/>
            <person name="Boyd E.S."/>
            <person name="Colman D.R."/>
            <person name="McGlynn S.E."/>
            <person name="Nealson K.H."/>
            <person name="Kurokawa K."/>
            <person name="Hongoh Y."/>
        </authorList>
    </citation>
    <scope>NUCLEOTIDE SEQUENCE [LARGE SCALE GENOMIC DNA]</scope>
    <source>
        <strain evidence="10 13">S06</strain>
        <strain evidence="11 12">S43</strain>
    </source>
</reference>
<dbReference type="Pfam" id="PF00684">
    <property type="entry name" value="DnaJ_CXXCXGXG"/>
    <property type="match status" value="1"/>
</dbReference>
<dbReference type="CDD" id="cd10719">
    <property type="entry name" value="DnaJ_zf"/>
    <property type="match status" value="1"/>
</dbReference>
<feature type="domain" description="J" evidence="8">
    <location>
        <begin position="5"/>
        <end position="70"/>
    </location>
</feature>
<keyword evidence="1 6" id="KW-0479">Metal-binding</keyword>
<dbReference type="Gene3D" id="2.60.260.20">
    <property type="entry name" value="Urease metallochaperone UreE, N-terminal domain"/>
    <property type="match status" value="2"/>
</dbReference>
<evidence type="ECO:0000256" key="6">
    <source>
        <dbReference type="HAMAP-Rule" id="MF_01152"/>
    </source>
</evidence>
<comment type="cofactor">
    <cofactor evidence="6">
        <name>Zn(2+)</name>
        <dbReference type="ChEBI" id="CHEBI:29105"/>
    </cofactor>
    <text evidence="6">Binds 2 Zn(2+) ions per monomer.</text>
</comment>
<dbReference type="InterPro" id="IPR002939">
    <property type="entry name" value="DnaJ_C"/>
</dbReference>
<evidence type="ECO:0000256" key="5">
    <source>
        <dbReference type="ARBA" id="ARBA00023186"/>
    </source>
</evidence>
<evidence type="ECO:0000259" key="9">
    <source>
        <dbReference type="PROSITE" id="PS51188"/>
    </source>
</evidence>
<feature type="binding site" evidence="6">
    <location>
        <position position="148"/>
    </location>
    <ligand>
        <name>Zn(2+)</name>
        <dbReference type="ChEBI" id="CHEBI:29105"/>
        <label>1</label>
    </ligand>
</feature>
<dbReference type="Proteomes" id="UP000576480">
    <property type="component" value="Unassembled WGS sequence"/>
</dbReference>
<gene>
    <name evidence="6" type="primary">dnaJ</name>
    <name evidence="10" type="ORF">HKBW3S06_00602</name>
    <name evidence="11" type="ORF">HKBW3S43_00849</name>
</gene>
<comment type="subunit">
    <text evidence="6">Homodimer.</text>
</comment>
<feature type="repeat" description="CXXCXGXG motif" evidence="6">
    <location>
        <begin position="188"/>
        <end position="195"/>
    </location>
</feature>
<feature type="domain" description="CR-type" evidence="9">
    <location>
        <begin position="132"/>
        <end position="214"/>
    </location>
</feature>
<comment type="caution">
    <text evidence="10">The sequence shown here is derived from an EMBL/GenBank/DDBJ whole genome shotgun (WGS) entry which is preliminary data.</text>
</comment>
<dbReference type="GO" id="GO:0009408">
    <property type="term" value="P:response to heat"/>
    <property type="evidence" value="ECO:0007669"/>
    <property type="project" value="InterPro"/>
</dbReference>
<evidence type="ECO:0000256" key="4">
    <source>
        <dbReference type="ARBA" id="ARBA00022833"/>
    </source>
</evidence>
<dbReference type="RefSeq" id="WP_176226508.1">
    <property type="nucleotide sequence ID" value="NZ_BLRV01000041.1"/>
</dbReference>
<feature type="zinc finger region" description="CR-type" evidence="7">
    <location>
        <begin position="132"/>
        <end position="214"/>
    </location>
</feature>
<name>A0A6V8NSF7_9ACTN</name>
<dbReference type="InterPro" id="IPR012724">
    <property type="entry name" value="DnaJ"/>
</dbReference>
<keyword evidence="3 6" id="KW-0863">Zinc-finger</keyword>
<dbReference type="SUPFAM" id="SSF49493">
    <property type="entry name" value="HSP40/DnaJ peptide-binding domain"/>
    <property type="match status" value="2"/>
</dbReference>
<dbReference type="EMBL" id="BLSB01000046">
    <property type="protein sequence ID" value="GFP35057.1"/>
    <property type="molecule type" value="Genomic_DNA"/>
</dbReference>
<keyword evidence="6" id="KW-0235">DNA replication</keyword>
<dbReference type="InterPro" id="IPR008971">
    <property type="entry name" value="HSP40/DnaJ_pept-bd"/>
</dbReference>
<dbReference type="Proteomes" id="UP000580051">
    <property type="component" value="Unassembled WGS sequence"/>
</dbReference>
<evidence type="ECO:0000313" key="12">
    <source>
        <dbReference type="Proteomes" id="UP000576480"/>
    </source>
</evidence>
<feature type="repeat" description="CXXCXGXG motif" evidence="6">
    <location>
        <begin position="202"/>
        <end position="209"/>
    </location>
</feature>
<evidence type="ECO:0000256" key="2">
    <source>
        <dbReference type="ARBA" id="ARBA00022737"/>
    </source>
</evidence>
<feature type="binding site" evidence="6">
    <location>
        <position position="202"/>
    </location>
    <ligand>
        <name>Zn(2+)</name>
        <dbReference type="ChEBI" id="CHEBI:29105"/>
        <label>1</label>
    </ligand>
</feature>
<dbReference type="PROSITE" id="PS50076">
    <property type="entry name" value="DNAJ_2"/>
    <property type="match status" value="1"/>
</dbReference>
<evidence type="ECO:0000313" key="10">
    <source>
        <dbReference type="EMBL" id="GFP21376.1"/>
    </source>
</evidence>
<dbReference type="FunFam" id="2.60.260.20:FF:000005">
    <property type="entry name" value="Chaperone protein dnaJ 1, mitochondrial"/>
    <property type="match status" value="1"/>
</dbReference>
<evidence type="ECO:0000256" key="1">
    <source>
        <dbReference type="ARBA" id="ARBA00022723"/>
    </source>
</evidence>
<dbReference type="Gene3D" id="6.20.20.10">
    <property type="match status" value="2"/>
</dbReference>
<evidence type="ECO:0000259" key="8">
    <source>
        <dbReference type="PROSITE" id="PS50076"/>
    </source>
</evidence>
<dbReference type="Pfam" id="PF00226">
    <property type="entry name" value="DnaJ"/>
    <property type="match status" value="1"/>
</dbReference>
<organism evidence="10 13">
    <name type="scientific">Candidatus Hakubella thermalkaliphila</name>
    <dbReference type="NCBI Taxonomy" id="2754717"/>
    <lineage>
        <taxon>Bacteria</taxon>
        <taxon>Bacillati</taxon>
        <taxon>Actinomycetota</taxon>
        <taxon>Actinomycetota incertae sedis</taxon>
        <taxon>Candidatus Hakubellales</taxon>
        <taxon>Candidatus Hakubellaceae</taxon>
        <taxon>Candidatus Hakubella</taxon>
    </lineage>
</organism>
<keyword evidence="4 6" id="KW-0862">Zinc</keyword>
<keyword evidence="5 6" id="KW-0143">Chaperone</keyword>
<dbReference type="InterPro" id="IPR018253">
    <property type="entry name" value="DnaJ_domain_CS"/>
</dbReference>
<dbReference type="InterPro" id="IPR036869">
    <property type="entry name" value="J_dom_sf"/>
</dbReference>
<feature type="binding site" evidence="6">
    <location>
        <position position="191"/>
    </location>
    <ligand>
        <name>Zn(2+)</name>
        <dbReference type="ChEBI" id="CHEBI:29105"/>
        <label>2</label>
    </ligand>
</feature>
<feature type="binding site" evidence="6">
    <location>
        <position position="165"/>
    </location>
    <ligand>
        <name>Zn(2+)</name>
        <dbReference type="ChEBI" id="CHEBI:29105"/>
        <label>2</label>
    </ligand>
</feature>
<dbReference type="FunFam" id="1.10.287.110:FF:000034">
    <property type="entry name" value="Chaperone protein DnaJ"/>
    <property type="match status" value="1"/>
</dbReference>
<accession>A0A6V8NSF7</accession>
<feature type="repeat" description="CXXCXGXG motif" evidence="6">
    <location>
        <begin position="162"/>
        <end position="169"/>
    </location>
</feature>
<dbReference type="PROSITE" id="PS51188">
    <property type="entry name" value="ZF_CR"/>
    <property type="match status" value="1"/>
</dbReference>
<dbReference type="AlphaFoldDB" id="A0A6V8NSF7"/>
<protein>
    <recommendedName>
        <fullName evidence="6">Chaperone protein DnaJ</fullName>
    </recommendedName>
</protein>
<dbReference type="InterPro" id="IPR001623">
    <property type="entry name" value="DnaJ_domain"/>
</dbReference>
<comment type="subcellular location">
    <subcellularLocation>
        <location evidence="6">Cytoplasm</location>
    </subcellularLocation>
</comment>
<comment type="similarity">
    <text evidence="6">Belongs to the DnaJ family.</text>
</comment>
<dbReference type="InterPro" id="IPR001305">
    <property type="entry name" value="HSP_DnaJ_Cys-rich_dom"/>
</dbReference>
<dbReference type="GO" id="GO:0051082">
    <property type="term" value="F:unfolded protein binding"/>
    <property type="evidence" value="ECO:0007669"/>
    <property type="project" value="UniProtKB-UniRule"/>
</dbReference>
<dbReference type="CDD" id="cd06257">
    <property type="entry name" value="DnaJ"/>
    <property type="match status" value="1"/>
</dbReference>
<evidence type="ECO:0000256" key="7">
    <source>
        <dbReference type="PROSITE-ProRule" id="PRU00546"/>
    </source>
</evidence>
<dbReference type="SUPFAM" id="SSF57938">
    <property type="entry name" value="DnaJ/Hsp40 cysteine-rich domain"/>
    <property type="match status" value="1"/>
</dbReference>
<keyword evidence="6" id="KW-0963">Cytoplasm</keyword>
<evidence type="ECO:0000256" key="3">
    <source>
        <dbReference type="ARBA" id="ARBA00022771"/>
    </source>
</evidence>
<feature type="binding site" evidence="6">
    <location>
        <position position="145"/>
    </location>
    <ligand>
        <name>Zn(2+)</name>
        <dbReference type="ChEBI" id="CHEBI:29105"/>
        <label>1</label>
    </ligand>
</feature>
<dbReference type="Gene3D" id="1.10.287.110">
    <property type="entry name" value="DnaJ domain"/>
    <property type="match status" value="1"/>
</dbReference>
<dbReference type="EMBL" id="BLRV01000041">
    <property type="protein sequence ID" value="GFP21376.1"/>
    <property type="molecule type" value="Genomic_DNA"/>
</dbReference>
<evidence type="ECO:0000313" key="13">
    <source>
        <dbReference type="Proteomes" id="UP000580051"/>
    </source>
</evidence>
<comment type="function">
    <text evidence="6">Participates actively in the response to hyperosmotic and heat shock by preventing the aggregation of stress-denatured proteins and by disaggregating proteins, also in an autonomous, DnaK-independent fashion. Unfolded proteins bind initially to DnaJ; upon interaction with the DnaJ-bound protein, DnaK hydrolyzes its bound ATP, resulting in the formation of a stable complex. GrpE releases ADP from DnaK; ATP binding to DnaK triggers the release of the substrate protein, thus completing the reaction cycle. Several rounds of ATP-dependent interactions between DnaJ, DnaK and GrpE are required for fully efficient folding. Also involved, together with DnaK and GrpE, in the DNA replication of plasmids through activation of initiation proteins.</text>
</comment>
<dbReference type="PANTHER" id="PTHR43096">
    <property type="entry name" value="DNAJ HOMOLOG 1, MITOCHONDRIAL-RELATED"/>
    <property type="match status" value="1"/>
</dbReference>
<evidence type="ECO:0000313" key="11">
    <source>
        <dbReference type="EMBL" id="GFP35057.1"/>
    </source>
</evidence>
<feature type="repeat" description="CXXCXGXG motif" evidence="6">
    <location>
        <begin position="145"/>
        <end position="152"/>
    </location>
</feature>
<dbReference type="SMART" id="SM00271">
    <property type="entry name" value="DnaJ"/>
    <property type="match status" value="1"/>
</dbReference>
<dbReference type="NCBIfam" id="NF008035">
    <property type="entry name" value="PRK10767.1"/>
    <property type="match status" value="1"/>
</dbReference>
<proteinExistence type="inferred from homology"/>
<keyword evidence="6" id="KW-0346">Stress response</keyword>
<dbReference type="Pfam" id="PF01556">
    <property type="entry name" value="DnaJ_C"/>
    <property type="match status" value="1"/>
</dbReference>